<dbReference type="EMBL" id="JBHMAG010000001">
    <property type="protein sequence ID" value="MFB9750037.1"/>
    <property type="molecule type" value="Genomic_DNA"/>
</dbReference>
<keyword evidence="3" id="KW-1185">Reference proteome</keyword>
<gene>
    <name evidence="2" type="ORF">ACFFNY_00495</name>
</gene>
<feature type="compositionally biased region" description="Polar residues" evidence="1">
    <location>
        <begin position="95"/>
        <end position="119"/>
    </location>
</feature>
<name>A0ABV5VP83_9BACL</name>
<sequence length="203" mass="22606">MYNNQQGSSFGQTSGYGIAGSTQIRGQQQKAYQPVGMVKSQYDQKQQAYGQAQSFGQNFHTSSYKGNQAGHDNYLRSDSQSPSQFGASSASSFGTTNQYGSSASSFQPINQFHTSSYRGNQAGHDNYLRSDSQNPSQQWNQQQNQQQYQQQQQIQYQANTFAPQQSYHTANYRGNQAGHDQYLRSDSSQPGMSSSSAMNSFRI</sequence>
<feature type="compositionally biased region" description="Low complexity" evidence="1">
    <location>
        <begin position="137"/>
        <end position="153"/>
    </location>
</feature>
<feature type="compositionally biased region" description="Polar residues" evidence="1">
    <location>
        <begin position="1"/>
        <end position="31"/>
    </location>
</feature>
<proteinExistence type="predicted"/>
<feature type="compositionally biased region" description="Low complexity" evidence="1">
    <location>
        <begin position="77"/>
        <end position="94"/>
    </location>
</feature>
<evidence type="ECO:0000313" key="3">
    <source>
        <dbReference type="Proteomes" id="UP001589619"/>
    </source>
</evidence>
<evidence type="ECO:0000313" key="2">
    <source>
        <dbReference type="EMBL" id="MFB9750037.1"/>
    </source>
</evidence>
<feature type="region of interest" description="Disordered" evidence="1">
    <location>
        <begin position="177"/>
        <end position="203"/>
    </location>
</feature>
<comment type="caution">
    <text evidence="2">The sequence shown here is derived from an EMBL/GenBank/DDBJ whole genome shotgun (WGS) entry which is preliminary data.</text>
</comment>
<protein>
    <submittedName>
        <fullName evidence="2">Uncharacterized protein</fullName>
    </submittedName>
</protein>
<feature type="compositionally biased region" description="Low complexity" evidence="1">
    <location>
        <begin position="185"/>
        <end position="203"/>
    </location>
</feature>
<feature type="region of interest" description="Disordered" evidence="1">
    <location>
        <begin position="59"/>
        <end position="153"/>
    </location>
</feature>
<accession>A0ABV5VP83</accession>
<dbReference type="RefSeq" id="WP_344910180.1">
    <property type="nucleotide sequence ID" value="NZ_BAAAYO010000008.1"/>
</dbReference>
<reference evidence="2 3" key="1">
    <citation type="submission" date="2024-09" db="EMBL/GenBank/DDBJ databases">
        <authorList>
            <person name="Sun Q."/>
            <person name="Mori K."/>
        </authorList>
    </citation>
    <scope>NUCLEOTIDE SEQUENCE [LARGE SCALE GENOMIC DNA]</scope>
    <source>
        <strain evidence="2 3">JCM 12520</strain>
    </source>
</reference>
<feature type="region of interest" description="Disordered" evidence="1">
    <location>
        <begin position="1"/>
        <end position="33"/>
    </location>
</feature>
<organism evidence="2 3">
    <name type="scientific">Paenibacillus hodogayensis</name>
    <dbReference type="NCBI Taxonomy" id="279208"/>
    <lineage>
        <taxon>Bacteria</taxon>
        <taxon>Bacillati</taxon>
        <taxon>Bacillota</taxon>
        <taxon>Bacilli</taxon>
        <taxon>Bacillales</taxon>
        <taxon>Paenibacillaceae</taxon>
        <taxon>Paenibacillus</taxon>
    </lineage>
</organism>
<evidence type="ECO:0000256" key="1">
    <source>
        <dbReference type="SAM" id="MobiDB-lite"/>
    </source>
</evidence>
<dbReference type="Proteomes" id="UP001589619">
    <property type="component" value="Unassembled WGS sequence"/>
</dbReference>